<evidence type="ECO:0000313" key="1">
    <source>
        <dbReference type="EMBL" id="OTG23994.1"/>
    </source>
</evidence>
<dbReference type="InParanoid" id="A0A251ULL0"/>
<keyword evidence="2" id="KW-1185">Reference proteome</keyword>
<reference evidence="2" key="1">
    <citation type="journal article" date="2017" name="Nature">
        <title>The sunflower genome provides insights into oil metabolism, flowering and Asterid evolution.</title>
        <authorList>
            <person name="Badouin H."/>
            <person name="Gouzy J."/>
            <person name="Grassa C.J."/>
            <person name="Murat F."/>
            <person name="Staton S.E."/>
            <person name="Cottret L."/>
            <person name="Lelandais-Briere C."/>
            <person name="Owens G.L."/>
            <person name="Carrere S."/>
            <person name="Mayjonade B."/>
            <person name="Legrand L."/>
            <person name="Gill N."/>
            <person name="Kane N.C."/>
            <person name="Bowers J.E."/>
            <person name="Hubner S."/>
            <person name="Bellec A."/>
            <person name="Berard A."/>
            <person name="Berges H."/>
            <person name="Blanchet N."/>
            <person name="Boniface M.C."/>
            <person name="Brunel D."/>
            <person name="Catrice O."/>
            <person name="Chaidir N."/>
            <person name="Claudel C."/>
            <person name="Donnadieu C."/>
            <person name="Faraut T."/>
            <person name="Fievet G."/>
            <person name="Helmstetter N."/>
            <person name="King M."/>
            <person name="Knapp S.J."/>
            <person name="Lai Z."/>
            <person name="Le Paslier M.C."/>
            <person name="Lippi Y."/>
            <person name="Lorenzon L."/>
            <person name="Mandel J.R."/>
            <person name="Marage G."/>
            <person name="Marchand G."/>
            <person name="Marquand E."/>
            <person name="Bret-Mestries E."/>
            <person name="Morien E."/>
            <person name="Nambeesan S."/>
            <person name="Nguyen T."/>
            <person name="Pegot-Espagnet P."/>
            <person name="Pouilly N."/>
            <person name="Raftis F."/>
            <person name="Sallet E."/>
            <person name="Schiex T."/>
            <person name="Thomas J."/>
            <person name="Vandecasteele C."/>
            <person name="Vares D."/>
            <person name="Vear F."/>
            <person name="Vautrin S."/>
            <person name="Crespi M."/>
            <person name="Mangin B."/>
            <person name="Burke J.M."/>
            <person name="Salse J."/>
            <person name="Munos S."/>
            <person name="Vincourt P."/>
            <person name="Rieseberg L.H."/>
            <person name="Langlade N.B."/>
        </authorList>
    </citation>
    <scope>NUCLEOTIDE SEQUENCE [LARGE SCALE GENOMIC DNA]</scope>
    <source>
        <strain evidence="2">cv. SF193</strain>
    </source>
</reference>
<accession>A0A251ULL0</accession>
<dbReference type="Proteomes" id="UP000215914">
    <property type="component" value="Chromosome 5"/>
</dbReference>
<name>A0A251ULL0_HELAN</name>
<dbReference type="EMBL" id="CM007894">
    <property type="protein sequence ID" value="OTG23994.1"/>
    <property type="molecule type" value="Genomic_DNA"/>
</dbReference>
<evidence type="ECO:0000313" key="2">
    <source>
        <dbReference type="Proteomes" id="UP000215914"/>
    </source>
</evidence>
<dbReference type="AlphaFoldDB" id="A0A251ULL0"/>
<proteinExistence type="predicted"/>
<organism evidence="1 2">
    <name type="scientific">Helianthus annuus</name>
    <name type="common">Common sunflower</name>
    <dbReference type="NCBI Taxonomy" id="4232"/>
    <lineage>
        <taxon>Eukaryota</taxon>
        <taxon>Viridiplantae</taxon>
        <taxon>Streptophyta</taxon>
        <taxon>Embryophyta</taxon>
        <taxon>Tracheophyta</taxon>
        <taxon>Spermatophyta</taxon>
        <taxon>Magnoliopsida</taxon>
        <taxon>eudicotyledons</taxon>
        <taxon>Gunneridae</taxon>
        <taxon>Pentapetalae</taxon>
        <taxon>asterids</taxon>
        <taxon>campanulids</taxon>
        <taxon>Asterales</taxon>
        <taxon>Asteraceae</taxon>
        <taxon>Asteroideae</taxon>
        <taxon>Heliantheae alliance</taxon>
        <taxon>Heliantheae</taxon>
        <taxon>Helianthus</taxon>
    </lineage>
</organism>
<sequence>MLLGSSRPFDRTAVRSSGLFDWFENPFEHPFDRPAGSIGWFFQVDSLRCFQVCHSIGWHVRSGDIPMFWKV</sequence>
<protein>
    <submittedName>
        <fullName evidence="1">Uncharacterized protein</fullName>
    </submittedName>
</protein>
<gene>
    <name evidence="1" type="ORF">HannXRQ_Chr05g0131761</name>
</gene>